<gene>
    <name evidence="1" type="ORF">METZ01_LOCUS371246</name>
</gene>
<protein>
    <submittedName>
        <fullName evidence="1">Uncharacterized protein</fullName>
    </submittedName>
</protein>
<reference evidence="1" key="1">
    <citation type="submission" date="2018-05" db="EMBL/GenBank/DDBJ databases">
        <authorList>
            <person name="Lanie J.A."/>
            <person name="Ng W.-L."/>
            <person name="Kazmierczak K.M."/>
            <person name="Andrzejewski T.M."/>
            <person name="Davidsen T.M."/>
            <person name="Wayne K.J."/>
            <person name="Tettelin H."/>
            <person name="Glass J.I."/>
            <person name="Rusch D."/>
            <person name="Podicherti R."/>
            <person name="Tsui H.-C.T."/>
            <person name="Winkler M.E."/>
        </authorList>
    </citation>
    <scope>NUCLEOTIDE SEQUENCE</scope>
</reference>
<evidence type="ECO:0000313" key="1">
    <source>
        <dbReference type="EMBL" id="SVD18392.1"/>
    </source>
</evidence>
<dbReference type="EMBL" id="UINC01134694">
    <property type="protein sequence ID" value="SVD18392.1"/>
    <property type="molecule type" value="Genomic_DNA"/>
</dbReference>
<organism evidence="1">
    <name type="scientific">marine metagenome</name>
    <dbReference type="NCBI Taxonomy" id="408172"/>
    <lineage>
        <taxon>unclassified sequences</taxon>
        <taxon>metagenomes</taxon>
        <taxon>ecological metagenomes</taxon>
    </lineage>
</organism>
<sequence>MTIGLGIVASGTGALKRDDVKYSGSSVSGYQISSFFTQQKGLWEAFLGLSFQGKY</sequence>
<dbReference type="AlphaFoldDB" id="A0A382T9D3"/>
<feature type="non-terminal residue" evidence="1">
    <location>
        <position position="55"/>
    </location>
</feature>
<accession>A0A382T9D3</accession>
<proteinExistence type="predicted"/>
<name>A0A382T9D3_9ZZZZ</name>